<keyword evidence="1" id="KW-0812">Transmembrane</keyword>
<evidence type="ECO:0000313" key="2">
    <source>
        <dbReference type="EMBL" id="TGJ75371.1"/>
    </source>
</evidence>
<evidence type="ECO:0000313" key="3">
    <source>
        <dbReference type="Proteomes" id="UP000297714"/>
    </source>
</evidence>
<keyword evidence="3" id="KW-1185">Reference proteome</keyword>
<comment type="caution">
    <text evidence="2">The sequence shown here is derived from an EMBL/GenBank/DDBJ whole genome shotgun (WGS) entry which is preliminary data.</text>
</comment>
<gene>
    <name evidence="2" type="ORF">CAGA_24690</name>
</gene>
<accession>A0A4Z0Y7U0</accession>
<evidence type="ECO:0000256" key="1">
    <source>
        <dbReference type="SAM" id="Phobius"/>
    </source>
</evidence>
<name>A0A4Z0Y7U0_9FIRM</name>
<sequence length="57" mass="6658">MEKKYIWVFSLAVLLVIAFATHWGIIIRSAVILNALIILYNVAKTLYRAYRTKEKKC</sequence>
<reference evidence="2 3" key="1">
    <citation type="submission" date="2019-04" db="EMBL/GenBank/DDBJ databases">
        <authorList>
            <person name="Poehlein A."/>
            <person name="Bengelsdorf F.R."/>
            <person name="Duerre P."/>
            <person name="Daniel R."/>
        </authorList>
    </citation>
    <scope>NUCLEOTIDE SEQUENCE [LARGE SCALE GENOMIC DNA]</scope>
    <source>
        <strain evidence="2 3">BS-1</strain>
    </source>
</reference>
<proteinExistence type="predicted"/>
<dbReference type="AlphaFoldDB" id="A0A4Z0Y7U0"/>
<organism evidence="2 3">
    <name type="scientific">Caproiciproducens galactitolivorans</name>
    <dbReference type="NCBI Taxonomy" id="642589"/>
    <lineage>
        <taxon>Bacteria</taxon>
        <taxon>Bacillati</taxon>
        <taxon>Bacillota</taxon>
        <taxon>Clostridia</taxon>
        <taxon>Eubacteriales</taxon>
        <taxon>Acutalibacteraceae</taxon>
        <taxon>Caproiciproducens</taxon>
    </lineage>
</organism>
<keyword evidence="1" id="KW-0472">Membrane</keyword>
<dbReference type="EMBL" id="SRMQ01000019">
    <property type="protein sequence ID" value="TGJ75371.1"/>
    <property type="molecule type" value="Genomic_DNA"/>
</dbReference>
<protein>
    <submittedName>
        <fullName evidence="2">Uncharacterized protein</fullName>
    </submittedName>
</protein>
<feature type="transmembrane region" description="Helical" evidence="1">
    <location>
        <begin position="31"/>
        <end position="50"/>
    </location>
</feature>
<keyword evidence="1" id="KW-1133">Transmembrane helix</keyword>
<feature type="transmembrane region" description="Helical" evidence="1">
    <location>
        <begin position="5"/>
        <end position="25"/>
    </location>
</feature>
<dbReference type="Proteomes" id="UP000297714">
    <property type="component" value="Unassembled WGS sequence"/>
</dbReference>